<dbReference type="Proteomes" id="UP000295510">
    <property type="component" value="Unassembled WGS sequence"/>
</dbReference>
<dbReference type="PANTHER" id="PTHR38439:SF3">
    <property type="entry name" value="COPPER-RESISTANT CUPROPROTEIN COPI"/>
    <property type="match status" value="1"/>
</dbReference>
<name>A0A4R6TY12_9BURK</name>
<dbReference type="SUPFAM" id="SSF49503">
    <property type="entry name" value="Cupredoxins"/>
    <property type="match status" value="1"/>
</dbReference>
<proteinExistence type="predicted"/>
<comment type="subcellular location">
    <subcellularLocation>
        <location evidence="1">Periplasm</location>
    </subcellularLocation>
</comment>
<dbReference type="EMBL" id="SNYL01000020">
    <property type="protein sequence ID" value="TDQ38798.1"/>
    <property type="molecule type" value="Genomic_DNA"/>
</dbReference>
<dbReference type="GO" id="GO:0042597">
    <property type="term" value="C:periplasmic space"/>
    <property type="evidence" value="ECO:0007669"/>
    <property type="project" value="UniProtKB-SubCell"/>
</dbReference>
<evidence type="ECO:0000313" key="8">
    <source>
        <dbReference type="EMBL" id="TDQ38798.1"/>
    </source>
</evidence>
<evidence type="ECO:0000256" key="6">
    <source>
        <dbReference type="SAM" id="SignalP"/>
    </source>
</evidence>
<dbReference type="GO" id="GO:0005507">
    <property type="term" value="F:copper ion binding"/>
    <property type="evidence" value="ECO:0007669"/>
    <property type="project" value="InterPro"/>
</dbReference>
<accession>A0A4R6TY12</accession>
<dbReference type="PANTHER" id="PTHR38439">
    <property type="entry name" value="AURACYANIN-B"/>
    <property type="match status" value="1"/>
</dbReference>
<comment type="caution">
    <text evidence="8">The sequence shown here is derived from an EMBL/GenBank/DDBJ whole genome shotgun (WGS) entry which is preliminary data.</text>
</comment>
<dbReference type="CDD" id="cd04211">
    <property type="entry name" value="Cupredoxin_like_2"/>
    <property type="match status" value="1"/>
</dbReference>
<gene>
    <name evidence="8" type="ORF">DFR43_1204</name>
</gene>
<evidence type="ECO:0000256" key="1">
    <source>
        <dbReference type="ARBA" id="ARBA00004418"/>
    </source>
</evidence>
<feature type="region of interest" description="Disordered" evidence="5">
    <location>
        <begin position="24"/>
        <end position="55"/>
    </location>
</feature>
<keyword evidence="6" id="KW-0732">Signal</keyword>
<dbReference type="PROSITE" id="PS00079">
    <property type="entry name" value="MULTICOPPER_OXIDASE1"/>
    <property type="match status" value="1"/>
</dbReference>
<protein>
    <submittedName>
        <fullName evidence="8">Putative cupredoxin-like copper-binding protein</fullName>
    </submittedName>
</protein>
<dbReference type="Gene3D" id="2.60.40.420">
    <property type="entry name" value="Cupredoxins - blue copper proteins"/>
    <property type="match status" value="1"/>
</dbReference>
<keyword evidence="3" id="KW-0574">Periplasm</keyword>
<dbReference type="InterPro" id="IPR033138">
    <property type="entry name" value="Cu_oxidase_CS"/>
</dbReference>
<dbReference type="AlphaFoldDB" id="A0A4R6TY12"/>
<evidence type="ECO:0000313" key="9">
    <source>
        <dbReference type="Proteomes" id="UP000295510"/>
    </source>
</evidence>
<feature type="domain" description="Blue (type 1) copper" evidence="7">
    <location>
        <begin position="74"/>
        <end position="176"/>
    </location>
</feature>
<reference evidence="8 9" key="1">
    <citation type="submission" date="2019-03" db="EMBL/GenBank/DDBJ databases">
        <title>Genomic Encyclopedia of Type Strains, Phase IV (KMG-IV): sequencing the most valuable type-strain genomes for metagenomic binning, comparative biology and taxonomic classification.</title>
        <authorList>
            <person name="Goeker M."/>
        </authorList>
    </citation>
    <scope>NUCLEOTIDE SEQUENCE [LARGE SCALE GENOMIC DNA]</scope>
    <source>
        <strain evidence="8 9">DSM 19605</strain>
    </source>
</reference>
<evidence type="ECO:0000256" key="4">
    <source>
        <dbReference type="ARBA" id="ARBA00023008"/>
    </source>
</evidence>
<keyword evidence="4" id="KW-0186">Copper</keyword>
<dbReference type="GO" id="GO:0009055">
    <property type="term" value="F:electron transfer activity"/>
    <property type="evidence" value="ECO:0007669"/>
    <property type="project" value="InterPro"/>
</dbReference>
<feature type="chain" id="PRO_5020572406" evidence="6">
    <location>
        <begin position="25"/>
        <end position="178"/>
    </location>
</feature>
<keyword evidence="9" id="KW-1185">Reference proteome</keyword>
<dbReference type="OrthoDB" id="9816061at2"/>
<evidence type="ECO:0000259" key="7">
    <source>
        <dbReference type="Pfam" id="PF00127"/>
    </source>
</evidence>
<dbReference type="Pfam" id="PF00127">
    <property type="entry name" value="Copper-bind"/>
    <property type="match status" value="1"/>
</dbReference>
<feature type="signal peptide" evidence="6">
    <location>
        <begin position="1"/>
        <end position="24"/>
    </location>
</feature>
<sequence>MKHPLVATLAAAIAGLALHLPASAHSPGGHAGHGAHAGHGGHHGHGQSAPVKEQKPWGIAGEAQAVSRTIEIRMTDDMRFSPDRIDVKLGETVRLVAVNAGQVLHEIVIGTPEELKAHAELMKKHPNMEHDEPYMAHVDPGQRGEIVWTFNRPGTFEFACLIPGHFEAGMKGTIHVRR</sequence>
<evidence type="ECO:0000256" key="2">
    <source>
        <dbReference type="ARBA" id="ARBA00022723"/>
    </source>
</evidence>
<evidence type="ECO:0000256" key="3">
    <source>
        <dbReference type="ARBA" id="ARBA00022764"/>
    </source>
</evidence>
<organism evidence="8 9">
    <name type="scientific">Tepidicella xavieri</name>
    <dbReference type="NCBI Taxonomy" id="360241"/>
    <lineage>
        <taxon>Bacteria</taxon>
        <taxon>Pseudomonadati</taxon>
        <taxon>Pseudomonadota</taxon>
        <taxon>Betaproteobacteria</taxon>
        <taxon>Burkholderiales</taxon>
        <taxon>Tepidicella</taxon>
    </lineage>
</organism>
<keyword evidence="2" id="KW-0479">Metal-binding</keyword>
<evidence type="ECO:0000256" key="5">
    <source>
        <dbReference type="SAM" id="MobiDB-lite"/>
    </source>
</evidence>
<dbReference type="InterPro" id="IPR000923">
    <property type="entry name" value="BlueCu_1"/>
</dbReference>
<dbReference type="RefSeq" id="WP_133599214.1">
    <property type="nucleotide sequence ID" value="NZ_SNYL01000020.1"/>
</dbReference>
<dbReference type="InterPro" id="IPR050845">
    <property type="entry name" value="Cu-binding_ET"/>
</dbReference>
<dbReference type="InterPro" id="IPR008972">
    <property type="entry name" value="Cupredoxin"/>
</dbReference>
<feature type="compositionally biased region" description="Gly residues" evidence="5">
    <location>
        <begin position="29"/>
        <end position="38"/>
    </location>
</feature>